<dbReference type="Pfam" id="PF13359">
    <property type="entry name" value="DDE_Tnp_4"/>
    <property type="match status" value="1"/>
</dbReference>
<keyword evidence="2" id="KW-0479">Metal-binding</keyword>
<dbReference type="Proteomes" id="UP000828390">
    <property type="component" value="Unassembled WGS sequence"/>
</dbReference>
<comment type="caution">
    <text evidence="4">The sequence shown here is derived from an EMBL/GenBank/DDBJ whole genome shotgun (WGS) entry which is preliminary data.</text>
</comment>
<evidence type="ECO:0000313" key="5">
    <source>
        <dbReference type="Proteomes" id="UP000828390"/>
    </source>
</evidence>
<gene>
    <name evidence="4" type="ORF">DPMN_051475</name>
</gene>
<accession>A0A9D4CIM1</accession>
<sequence>MTPYLQTRNRAQERYNRSLLRTRVIVEQAFGVLKRRFACLAYGLRCHPGRCCSIIIATVFLHNYGLDCGDILEPNQDMDVNQPPNIANQENNNGI</sequence>
<reference evidence="4" key="1">
    <citation type="journal article" date="2019" name="bioRxiv">
        <title>The Genome of the Zebra Mussel, Dreissena polymorpha: A Resource for Invasive Species Research.</title>
        <authorList>
            <person name="McCartney M.A."/>
            <person name="Auch B."/>
            <person name="Kono T."/>
            <person name="Mallez S."/>
            <person name="Zhang Y."/>
            <person name="Obille A."/>
            <person name="Becker A."/>
            <person name="Abrahante J.E."/>
            <person name="Garbe J."/>
            <person name="Badalamenti J.P."/>
            <person name="Herman A."/>
            <person name="Mangelson H."/>
            <person name="Liachko I."/>
            <person name="Sullivan S."/>
            <person name="Sone E.D."/>
            <person name="Koren S."/>
            <person name="Silverstein K.A.T."/>
            <person name="Beckman K.B."/>
            <person name="Gohl D.M."/>
        </authorList>
    </citation>
    <scope>NUCLEOTIDE SEQUENCE</scope>
    <source>
        <strain evidence="4">Duluth1</strain>
        <tissue evidence="4">Whole animal</tissue>
    </source>
</reference>
<comment type="cofactor">
    <cofactor evidence="1">
        <name>a divalent metal cation</name>
        <dbReference type="ChEBI" id="CHEBI:60240"/>
    </cofactor>
</comment>
<keyword evidence="5" id="KW-1185">Reference proteome</keyword>
<name>A0A9D4CIM1_DREPO</name>
<evidence type="ECO:0000313" key="4">
    <source>
        <dbReference type="EMBL" id="KAH3725627.1"/>
    </source>
</evidence>
<evidence type="ECO:0000256" key="1">
    <source>
        <dbReference type="ARBA" id="ARBA00001968"/>
    </source>
</evidence>
<dbReference type="GO" id="GO:0046872">
    <property type="term" value="F:metal ion binding"/>
    <property type="evidence" value="ECO:0007669"/>
    <property type="project" value="UniProtKB-KW"/>
</dbReference>
<evidence type="ECO:0000256" key="2">
    <source>
        <dbReference type="ARBA" id="ARBA00022723"/>
    </source>
</evidence>
<evidence type="ECO:0000259" key="3">
    <source>
        <dbReference type="Pfam" id="PF13359"/>
    </source>
</evidence>
<dbReference type="AlphaFoldDB" id="A0A9D4CIM1"/>
<protein>
    <recommendedName>
        <fullName evidence="3">DDE Tnp4 domain-containing protein</fullName>
    </recommendedName>
</protein>
<reference evidence="4" key="2">
    <citation type="submission" date="2020-11" db="EMBL/GenBank/DDBJ databases">
        <authorList>
            <person name="McCartney M.A."/>
            <person name="Auch B."/>
            <person name="Kono T."/>
            <person name="Mallez S."/>
            <person name="Becker A."/>
            <person name="Gohl D.M."/>
            <person name="Silverstein K.A.T."/>
            <person name="Koren S."/>
            <person name="Bechman K.B."/>
            <person name="Herman A."/>
            <person name="Abrahante J.E."/>
            <person name="Garbe J."/>
        </authorList>
    </citation>
    <scope>NUCLEOTIDE SEQUENCE</scope>
    <source>
        <strain evidence="4">Duluth1</strain>
        <tissue evidence="4">Whole animal</tissue>
    </source>
</reference>
<proteinExistence type="predicted"/>
<organism evidence="4 5">
    <name type="scientific">Dreissena polymorpha</name>
    <name type="common">Zebra mussel</name>
    <name type="synonym">Mytilus polymorpha</name>
    <dbReference type="NCBI Taxonomy" id="45954"/>
    <lineage>
        <taxon>Eukaryota</taxon>
        <taxon>Metazoa</taxon>
        <taxon>Spiralia</taxon>
        <taxon>Lophotrochozoa</taxon>
        <taxon>Mollusca</taxon>
        <taxon>Bivalvia</taxon>
        <taxon>Autobranchia</taxon>
        <taxon>Heteroconchia</taxon>
        <taxon>Euheterodonta</taxon>
        <taxon>Imparidentia</taxon>
        <taxon>Neoheterodontei</taxon>
        <taxon>Myida</taxon>
        <taxon>Dreissenoidea</taxon>
        <taxon>Dreissenidae</taxon>
        <taxon>Dreissena</taxon>
    </lineage>
</organism>
<dbReference type="InterPro" id="IPR027806">
    <property type="entry name" value="HARBI1_dom"/>
</dbReference>
<dbReference type="EMBL" id="JAIWYP010000012">
    <property type="protein sequence ID" value="KAH3725627.1"/>
    <property type="molecule type" value="Genomic_DNA"/>
</dbReference>
<feature type="domain" description="DDE Tnp4" evidence="3">
    <location>
        <begin position="8"/>
        <end position="63"/>
    </location>
</feature>